<dbReference type="EMBL" id="LJEB01000107">
    <property type="protein sequence ID" value="KPR52085.1"/>
    <property type="molecule type" value="Genomic_DNA"/>
</dbReference>
<dbReference type="InterPro" id="IPR010982">
    <property type="entry name" value="Lambda_DNA-bd_dom_sf"/>
</dbReference>
<feature type="domain" description="HTH cro/C1-type" evidence="2">
    <location>
        <begin position="10"/>
        <end position="64"/>
    </location>
</feature>
<name>A0AA40NH38_CITFR</name>
<dbReference type="PROSITE" id="PS50943">
    <property type="entry name" value="HTH_CROC1"/>
    <property type="match status" value="1"/>
</dbReference>
<feature type="non-terminal residue" evidence="3">
    <location>
        <position position="114"/>
    </location>
</feature>
<dbReference type="CDD" id="cd00093">
    <property type="entry name" value="HTH_XRE"/>
    <property type="match status" value="1"/>
</dbReference>
<dbReference type="GO" id="GO:0003677">
    <property type="term" value="F:DNA binding"/>
    <property type="evidence" value="ECO:0007669"/>
    <property type="project" value="UniProtKB-KW"/>
</dbReference>
<dbReference type="PANTHER" id="PTHR46558">
    <property type="entry name" value="TRACRIPTIONAL REGULATORY PROTEIN-RELATED-RELATED"/>
    <property type="match status" value="1"/>
</dbReference>
<dbReference type="SUPFAM" id="SSF47413">
    <property type="entry name" value="lambda repressor-like DNA-binding domains"/>
    <property type="match status" value="1"/>
</dbReference>
<dbReference type="Proteomes" id="UP000050520">
    <property type="component" value="Unassembled WGS sequence"/>
</dbReference>
<comment type="caution">
    <text evidence="3">The sequence shown here is derived from an EMBL/GenBank/DDBJ whole genome shotgun (WGS) entry which is preliminary data.</text>
</comment>
<sequence length="114" mass="13212">MNKISPGERIKKRRKELNLTQREVAKLAQVSHVTISKWESDDNEPQGRNLFQLSQALQCSPTWILYGDEDKQPELPAVSEEDKITLDELEEQLLELFRALPSSEKERHVTELRG</sequence>
<evidence type="ECO:0000313" key="3">
    <source>
        <dbReference type="EMBL" id="KPR52085.1"/>
    </source>
</evidence>
<evidence type="ECO:0000259" key="2">
    <source>
        <dbReference type="PROSITE" id="PS50943"/>
    </source>
</evidence>
<evidence type="ECO:0000256" key="1">
    <source>
        <dbReference type="ARBA" id="ARBA00023125"/>
    </source>
</evidence>
<dbReference type="AlphaFoldDB" id="A0AA40NH38"/>
<organism evidence="3 4">
    <name type="scientific">Citrobacter freundii</name>
    <dbReference type="NCBI Taxonomy" id="546"/>
    <lineage>
        <taxon>Bacteria</taxon>
        <taxon>Pseudomonadati</taxon>
        <taxon>Pseudomonadota</taxon>
        <taxon>Gammaproteobacteria</taxon>
        <taxon>Enterobacterales</taxon>
        <taxon>Enterobacteriaceae</taxon>
        <taxon>Citrobacter</taxon>
        <taxon>Citrobacter freundii complex</taxon>
    </lineage>
</organism>
<proteinExistence type="predicted"/>
<dbReference type="Gene3D" id="1.10.260.40">
    <property type="entry name" value="lambda repressor-like DNA-binding domains"/>
    <property type="match status" value="1"/>
</dbReference>
<dbReference type="PANTHER" id="PTHR46558:SF11">
    <property type="entry name" value="HTH-TYPE TRANSCRIPTIONAL REGULATOR XRE"/>
    <property type="match status" value="1"/>
</dbReference>
<dbReference type="SMART" id="SM00530">
    <property type="entry name" value="HTH_XRE"/>
    <property type="match status" value="1"/>
</dbReference>
<dbReference type="Pfam" id="PF01381">
    <property type="entry name" value="HTH_3"/>
    <property type="match status" value="1"/>
</dbReference>
<dbReference type="RefSeq" id="WP_057064582.1">
    <property type="nucleotide sequence ID" value="NZ_LJEB01000107.1"/>
</dbReference>
<keyword evidence="1" id="KW-0238">DNA-binding</keyword>
<protein>
    <submittedName>
        <fullName evidence="3">Transcriptional regulator</fullName>
    </submittedName>
</protein>
<evidence type="ECO:0000313" key="4">
    <source>
        <dbReference type="Proteomes" id="UP000050520"/>
    </source>
</evidence>
<gene>
    <name evidence="3" type="ORF">AN672_21625</name>
</gene>
<reference evidence="4" key="1">
    <citation type="submission" date="2015-09" db="EMBL/GenBank/DDBJ databases">
        <title>Prevalence of NDMs in South Africa.</title>
        <authorList>
            <person name="Osei Sekyere J."/>
            <person name="Govinden U."/>
            <person name="Essack S."/>
            <person name="Haldorsen B."/>
            <person name="Samuelsen O."/>
            <person name="Aasnaes B."/>
            <person name="Sundsfjord A."/>
        </authorList>
    </citation>
    <scope>NUCLEOTIDE SEQUENCE [LARGE SCALE GENOMIC DNA]</scope>
    <source>
        <strain evidence="4">ST62:944112508</strain>
    </source>
</reference>
<accession>A0AA40NH38</accession>
<dbReference type="InterPro" id="IPR001387">
    <property type="entry name" value="Cro/C1-type_HTH"/>
</dbReference>
<reference evidence="3 4" key="2">
    <citation type="journal article" date="2017" name="PLoS ONE">
        <title>Genomic and phenotypic characterisation of fluoroquinolone resistance mechanisms in Enterobacteriaceae in Durban, South Africa.</title>
        <authorList>
            <person name="Osei Sekyere J."/>
            <person name="Amoako D.G."/>
        </authorList>
    </citation>
    <scope>NUCLEOTIDE SEQUENCE [LARGE SCALE GENOMIC DNA]</scope>
    <source>
        <strain evidence="3 4">ST62:944112508</strain>
    </source>
</reference>
<dbReference type="NCBIfam" id="NF007257">
    <property type="entry name" value="PRK09706.1"/>
    <property type="match status" value="1"/>
</dbReference>